<keyword evidence="2" id="KW-0732">Signal</keyword>
<feature type="domain" description="Pyrrolo-quinoline quinone repeat" evidence="4">
    <location>
        <begin position="59"/>
        <end position="217"/>
    </location>
</feature>
<organism evidence="5 6">
    <name type="scientific">Fuerstiella marisgermanici</name>
    <dbReference type="NCBI Taxonomy" id="1891926"/>
    <lineage>
        <taxon>Bacteria</taxon>
        <taxon>Pseudomonadati</taxon>
        <taxon>Planctomycetota</taxon>
        <taxon>Planctomycetia</taxon>
        <taxon>Planctomycetales</taxon>
        <taxon>Planctomycetaceae</taxon>
        <taxon>Fuerstiella</taxon>
    </lineage>
</organism>
<dbReference type="EMBL" id="CP017641">
    <property type="protein sequence ID" value="APZ92855.1"/>
    <property type="molecule type" value="Genomic_DNA"/>
</dbReference>
<dbReference type="STRING" id="1891926.Fuma_02467"/>
<evidence type="ECO:0000259" key="4">
    <source>
        <dbReference type="Pfam" id="PF13360"/>
    </source>
</evidence>
<dbReference type="PANTHER" id="PTHR34512:SF30">
    <property type="entry name" value="OUTER MEMBRANE PROTEIN ASSEMBLY FACTOR BAMB"/>
    <property type="match status" value="1"/>
</dbReference>
<evidence type="ECO:0000313" key="6">
    <source>
        <dbReference type="Proteomes" id="UP000187735"/>
    </source>
</evidence>
<dbReference type="Proteomes" id="UP000187735">
    <property type="component" value="Chromosome"/>
</dbReference>
<dbReference type="InterPro" id="IPR015943">
    <property type="entry name" value="WD40/YVTN_repeat-like_dom_sf"/>
</dbReference>
<dbReference type="InterPro" id="IPR011047">
    <property type="entry name" value="Quinoprotein_ADH-like_sf"/>
</dbReference>
<dbReference type="RefSeq" id="WP_077024419.1">
    <property type="nucleotide sequence ID" value="NZ_CP017641.1"/>
</dbReference>
<dbReference type="Gene3D" id="2.60.120.430">
    <property type="entry name" value="Galactose-binding lectin"/>
    <property type="match status" value="1"/>
</dbReference>
<dbReference type="InterPro" id="IPR002372">
    <property type="entry name" value="PQQ_rpt_dom"/>
</dbReference>
<dbReference type="InterPro" id="IPR021720">
    <property type="entry name" value="Malectin_dom"/>
</dbReference>
<dbReference type="SUPFAM" id="SSF50998">
    <property type="entry name" value="Quinoprotein alcohol dehydrogenase-like"/>
    <property type="match status" value="2"/>
</dbReference>
<feature type="domain" description="Malectin" evidence="3">
    <location>
        <begin position="1367"/>
        <end position="1439"/>
    </location>
</feature>
<dbReference type="Gene3D" id="2.130.10.10">
    <property type="entry name" value="YVTN repeat-like/Quinoprotein amine dehydrogenase"/>
    <property type="match status" value="2"/>
</dbReference>
<keyword evidence="6" id="KW-1185">Reference proteome</keyword>
<dbReference type="InterPro" id="IPR018391">
    <property type="entry name" value="PQQ_b-propeller_rpt"/>
</dbReference>
<feature type="domain" description="Pyrrolo-quinoline quinone repeat" evidence="4">
    <location>
        <begin position="822"/>
        <end position="992"/>
    </location>
</feature>
<reference evidence="5 6" key="1">
    <citation type="journal article" date="2016" name="Front. Microbiol.">
        <title>Fuerstia marisgermanicae gen. nov., sp. nov., an Unusual Member of the Phylum Planctomycetes from the German Wadden Sea.</title>
        <authorList>
            <person name="Kohn T."/>
            <person name="Heuer A."/>
            <person name="Jogler M."/>
            <person name="Vollmers J."/>
            <person name="Boedeker C."/>
            <person name="Bunk B."/>
            <person name="Rast P."/>
            <person name="Borchert D."/>
            <person name="Glockner I."/>
            <person name="Freese H.M."/>
            <person name="Klenk H.P."/>
            <person name="Overmann J."/>
            <person name="Kaster A.K."/>
            <person name="Rohde M."/>
            <person name="Wiegand S."/>
            <person name="Jogler C."/>
        </authorList>
    </citation>
    <scope>NUCLEOTIDE SEQUENCE [LARGE SCALE GENOMIC DNA]</scope>
    <source>
        <strain evidence="5 6">NH11</strain>
    </source>
</reference>
<protein>
    <submittedName>
        <fullName evidence="5">Outer membrane biogenesis protein</fullName>
    </submittedName>
</protein>
<dbReference type="Pfam" id="PF13360">
    <property type="entry name" value="PQQ_2"/>
    <property type="match status" value="2"/>
</dbReference>
<evidence type="ECO:0000259" key="3">
    <source>
        <dbReference type="Pfam" id="PF11721"/>
    </source>
</evidence>
<proteinExistence type="predicted"/>
<dbReference type="PANTHER" id="PTHR34512">
    <property type="entry name" value="CELL SURFACE PROTEIN"/>
    <property type="match status" value="1"/>
</dbReference>
<feature type="signal peptide" evidence="2">
    <location>
        <begin position="1"/>
        <end position="22"/>
    </location>
</feature>
<evidence type="ECO:0000256" key="2">
    <source>
        <dbReference type="SAM" id="SignalP"/>
    </source>
</evidence>
<dbReference type="SMART" id="SM00564">
    <property type="entry name" value="PQQ"/>
    <property type="match status" value="6"/>
</dbReference>
<feature type="region of interest" description="Disordered" evidence="1">
    <location>
        <begin position="1335"/>
        <end position="1366"/>
    </location>
</feature>
<evidence type="ECO:0000256" key="1">
    <source>
        <dbReference type="SAM" id="MobiDB-lite"/>
    </source>
</evidence>
<dbReference type="Pfam" id="PF11721">
    <property type="entry name" value="Malectin"/>
    <property type="match status" value="1"/>
</dbReference>
<gene>
    <name evidence="5" type="ORF">Fuma_02467</name>
</gene>
<evidence type="ECO:0000313" key="5">
    <source>
        <dbReference type="EMBL" id="APZ92855.1"/>
    </source>
</evidence>
<name>A0A1P8WFL5_9PLAN</name>
<dbReference type="OrthoDB" id="218952at2"/>
<dbReference type="KEGG" id="fmr:Fuma_02467"/>
<accession>A0A1P8WFL5</accession>
<sequence length="1449" mass="156883" precursor="true">MNVFRCLTAVVLLSITSLDVFANDDWPQWRFDAGHTAASANALPAELNLQWTRRYSQREQVWDDPLNHDLMPYDRIFEPIISDGRMFVGFNDTDKIVALNLADGTELWSYFTDGPIRFPPVAWKDRVICVSDDGYLHCVNADDGSLVWKRRGGPSDRKVLGNERVISAWPARGGPVVVDDTVYFAASIWPFMGTFIYAIDPADGSVLWVNDATSADYIKQPHSAPSFAGVAPQGTLGVAGDSLIVPGGRSVPAVLDRTTGQQKYFDINAGGKGTGGSLVIAHRDEFYVHTRLRGVRGHNLEDGKKTSFVVNEPVLTDELIYTFLMRDDKPVVQAFDVHDVDKKTQKKLVWEVEADGRGDLILAGDTLYAAGEGSITAIKLADDLRKPPHVGSSFKVAGEVLRLVAANQRLAAVTLDGQIHVFGEGRGSGSPVVDANRAAPANHPANADFAKSLLQNVDSSGGYVLWFGAHDAAQIFGVLAASKVQLVVVNEDQESVERLRRHFDAAGLYGSRITVHTGTPKSYRAPQYIANAVIVGEQFAKPLVSDAGELNAAFDSVRPYGGTLIVLHDSAVPKAVGDALKQADLENATVNLANNQAVVTRVGALTGSADWTHQYGDVANTVKSDDSRVKAPLGLLWFGGSSNEDVLPRHGHGPPEQVVDGRLYVEGHNSLSCRDVYTGRVIWHRVFEDLGTSDIYFDDTYKDTPLDTAYNQVHIPGANGRGTNYVVTSEAVYLAVGGACLLLDPSNGKTVKTISLPKSDGQQPLWGYIGVYKDVLLAGNGFANFRTRHGLDFSESDGKLSRNSTGFGSKSFDTSASAGLIAFDRHSGKQLWKLDARHSFLHNGIAAGDGTVFCLDRLPKPIEDKLARRGKATPETYRIVAVDILTGEEKWENNDRIFGSWISYSDEHKLLLQAGASASDRLKSEVGGGMAVLHAADGTTKWRVDDRKYSGPCMLHGTTILTNANSYQLSAGAFNLLDGSPVLATNPLTGEQQTWQVCRAYGCNNIIASENLLTFRSGAAGYYDLTTRGGTGNLGGFKSGCTANLVVANGILNAPDYTRTCSCGYQNQTSVGLVHMPEMEMWTVNHEARLTKPGARVERIGINFGAPGDRIDANGTLWMEWPPVGGEYADVKIRVDGKPDWYRTSSLTLDGDSPAWIGASGVTNADRITIPMKIHEDDAGGLVFEIAKTSDDAEEDEDGDVELGSSDLELVQDGSNQHIGLRFDKVSIPRGTKIRSAAIQFTTDEKTSDATELIVQAIDSADPATFAEKPHNVTSRKLMSQQVKWAPKPWKKEDEAGELQRTPDLKELVQQLVNRPDWKPGNAIGFVISGKGKRVAQSSRKGTGGPRLIIDAGTPAPRTPSVPESHPHTVRLHFAAPDVISASAATFSVSLQGEKVIDNLDIAEATSDEKQTFVREFTNVEIGGELTIDLTATQGQTVLCGVEIVREIE</sequence>
<feature type="chain" id="PRO_5012297946" evidence="2">
    <location>
        <begin position="23"/>
        <end position="1449"/>
    </location>
</feature>